<reference evidence="10 11" key="1">
    <citation type="submission" date="2016-10" db="EMBL/GenBank/DDBJ databases">
        <authorList>
            <person name="de Groot N.N."/>
        </authorList>
    </citation>
    <scope>NUCLEOTIDE SEQUENCE [LARGE SCALE GENOMIC DNA]</scope>
    <source>
        <strain evidence="10 11">DSM 15893</strain>
    </source>
</reference>
<organism evidence="10 11">
    <name type="scientific">Enterovibrio norvegicus DSM 15893</name>
    <dbReference type="NCBI Taxonomy" id="1121869"/>
    <lineage>
        <taxon>Bacteria</taxon>
        <taxon>Pseudomonadati</taxon>
        <taxon>Pseudomonadota</taxon>
        <taxon>Gammaproteobacteria</taxon>
        <taxon>Vibrionales</taxon>
        <taxon>Vibrionaceae</taxon>
        <taxon>Enterovibrio</taxon>
    </lineage>
</organism>
<dbReference type="InterPro" id="IPR035965">
    <property type="entry name" value="PAS-like_dom_sf"/>
</dbReference>
<dbReference type="FunFam" id="1.10.287.950:FF:000001">
    <property type="entry name" value="Methyl-accepting chemotaxis sensory transducer"/>
    <property type="match status" value="1"/>
</dbReference>
<dbReference type="Pfam" id="PF18947">
    <property type="entry name" value="HAMP_2"/>
    <property type="match status" value="1"/>
</dbReference>
<feature type="compositionally biased region" description="Acidic residues" evidence="6">
    <location>
        <begin position="956"/>
        <end position="965"/>
    </location>
</feature>
<dbReference type="FunFam" id="3.30.450.20:FF:000075">
    <property type="entry name" value="Methyl-accepting chemotaxis protein"/>
    <property type="match status" value="1"/>
</dbReference>
<dbReference type="InterPro" id="IPR051310">
    <property type="entry name" value="MCP_chemotaxis"/>
</dbReference>
<protein>
    <submittedName>
        <fullName evidence="10">Methyl-accepting chemotaxis protein</fullName>
    </submittedName>
</protein>
<feature type="compositionally biased region" description="Basic residues" evidence="6">
    <location>
        <begin position="936"/>
        <end position="949"/>
    </location>
</feature>
<dbReference type="PROSITE" id="PS50111">
    <property type="entry name" value="CHEMOTAXIS_TRANSDUC_2"/>
    <property type="match status" value="1"/>
</dbReference>
<keyword evidence="7" id="KW-0472">Membrane</keyword>
<feature type="compositionally biased region" description="Low complexity" evidence="6">
    <location>
        <begin position="685"/>
        <end position="696"/>
    </location>
</feature>
<dbReference type="SUPFAM" id="SSF55785">
    <property type="entry name" value="PYP-like sensor domain (PAS domain)"/>
    <property type="match status" value="1"/>
</dbReference>
<dbReference type="Proteomes" id="UP000182692">
    <property type="component" value="Unassembled WGS sequence"/>
</dbReference>
<feature type="domain" description="HAMP" evidence="9">
    <location>
        <begin position="624"/>
        <end position="676"/>
    </location>
</feature>
<name>A0A1I5J7D7_9GAMM</name>
<evidence type="ECO:0000256" key="1">
    <source>
        <dbReference type="ARBA" id="ARBA00004370"/>
    </source>
</evidence>
<dbReference type="SUPFAM" id="SSF58104">
    <property type="entry name" value="Methyl-accepting chemotaxis protein (MCP) signaling domain"/>
    <property type="match status" value="1"/>
</dbReference>
<accession>A0A1I5J7D7</accession>
<dbReference type="CDD" id="cd06225">
    <property type="entry name" value="HAMP"/>
    <property type="match status" value="1"/>
</dbReference>
<dbReference type="Pfam" id="PF00672">
    <property type="entry name" value="HAMP"/>
    <property type="match status" value="1"/>
</dbReference>
<evidence type="ECO:0000256" key="5">
    <source>
        <dbReference type="PROSITE-ProRule" id="PRU00284"/>
    </source>
</evidence>
<dbReference type="AlphaFoldDB" id="A0A1I5J7D7"/>
<evidence type="ECO:0000256" key="2">
    <source>
        <dbReference type="ARBA" id="ARBA00022481"/>
    </source>
</evidence>
<keyword evidence="7" id="KW-1133">Transmembrane helix</keyword>
<feature type="transmembrane region" description="Helical" evidence="7">
    <location>
        <begin position="327"/>
        <end position="347"/>
    </location>
</feature>
<evidence type="ECO:0000259" key="8">
    <source>
        <dbReference type="PROSITE" id="PS50111"/>
    </source>
</evidence>
<sequence length="965" mass="106156">MFGKLRTKLLLIFLFIGGVPIMVVGYAALTKSSEAMQSQAFAQLVSMREVKKTQIESFIERAYDDIQILAGSEDTKKIQKLLQFYAVDEEISDNDPFITDTYEYDEIWSSQGSTLSDYVNVYGYSDVFIIQANSGHVVFSANRNRDLGANLKTGELKDSPLASLFRKVIASKETHVQDYQRYAPQNDAPTAFIGRPIVDLSGNTLAVAVLQLSVDEINKIMLQRTGMGESGETYLVGPDYLMRSDSYLAESTHSVMSSFANPESGNIKTVATHNALAGLSAYEVVFDYRNIPVLSAYTSISFGDTSWALIAEIDESEAFGTIIALKWLLGFILLSGVVIITVIATVFTRSVTRPIIELTKNLETVAVSGDFSARVEVKSRDEIGQSADAFNSFMQSTQQALSEINKVMEGLAKGDFSNRIEADFQGDLLSIKEATNTSLANVEHSENLRAEMEQTVKIRAEENVRVRQALDNVSTNTMIADKDYNIIYLNRTAHELMESAKADFATLVPRFNPDKILGQNIDFFHKNPAHQRNMLDQLDGTHHIELPVGTRTMAIAANAIIDDDGQRIGTVIEWTDRTAEVAIEHEIDGMVDAASRGDFTKQLSLQDKQGFFLNLAQGLNNLTSNTDTALADMQRILGSVASGNLTERIEKSYTGRFGQLKIDTNSTIEKLTQVISNIRQASSTISSSSNEIASGNRDLSQRTEDQATSLQETAASMENMTEIVKQSADNAMLANKLSEEARVKAREGGNVVMRTITAMDQISGASNKISDIIGVIDEIAFQTNLLALNAAVEAARAGEQGRGFAVVAGEVRNLAQRSAEAAKQIKELIRDTNKKVEDGAELVIESGDTLQEIVNMVEEVGIKMAEISEAAQDQSSGIEQVNIAIARMDTMTQQNSALVEQAATAGESMLSQAQDMNVMMEFFTVTQIDEEIKTPIFKKKTKPQRKPVTRTRPSVEDDDVEWDEF</sequence>
<dbReference type="OrthoDB" id="9765776at2"/>
<dbReference type="PANTHER" id="PTHR43531:SF14">
    <property type="entry name" value="METHYL-ACCEPTING CHEMOTAXIS PROTEIN I-RELATED"/>
    <property type="match status" value="1"/>
</dbReference>
<evidence type="ECO:0000313" key="10">
    <source>
        <dbReference type="EMBL" id="SFO68540.1"/>
    </source>
</evidence>
<dbReference type="SUPFAM" id="SSF158472">
    <property type="entry name" value="HAMP domain-like"/>
    <property type="match status" value="1"/>
</dbReference>
<dbReference type="Pfam" id="PF00015">
    <property type="entry name" value="MCPsignal"/>
    <property type="match status" value="1"/>
</dbReference>
<feature type="region of interest" description="Disordered" evidence="6">
    <location>
        <begin position="685"/>
        <end position="709"/>
    </location>
</feature>
<feature type="region of interest" description="Disordered" evidence="6">
    <location>
        <begin position="936"/>
        <end position="965"/>
    </location>
</feature>
<dbReference type="CDD" id="cd11386">
    <property type="entry name" value="MCP_signal"/>
    <property type="match status" value="1"/>
</dbReference>
<evidence type="ECO:0000256" key="4">
    <source>
        <dbReference type="ARBA" id="ARBA00029447"/>
    </source>
</evidence>
<dbReference type="SMART" id="SM00304">
    <property type="entry name" value="HAMP"/>
    <property type="match status" value="2"/>
</dbReference>
<dbReference type="Pfam" id="PF13188">
    <property type="entry name" value="PAS_8"/>
    <property type="match status" value="1"/>
</dbReference>
<gene>
    <name evidence="10" type="ORF">SAMN03084138_00004</name>
</gene>
<dbReference type="GO" id="GO:0005886">
    <property type="term" value="C:plasma membrane"/>
    <property type="evidence" value="ECO:0007669"/>
    <property type="project" value="TreeGrafter"/>
</dbReference>
<proteinExistence type="inferred from homology"/>
<dbReference type="Gene3D" id="1.10.287.950">
    <property type="entry name" value="Methyl-accepting chemotaxis protein"/>
    <property type="match status" value="1"/>
</dbReference>
<feature type="domain" description="HAMP" evidence="9">
    <location>
        <begin position="403"/>
        <end position="447"/>
    </location>
</feature>
<dbReference type="GO" id="GO:0006935">
    <property type="term" value="P:chemotaxis"/>
    <property type="evidence" value="ECO:0007669"/>
    <property type="project" value="TreeGrafter"/>
</dbReference>
<dbReference type="RefSeq" id="WP_017016547.1">
    <property type="nucleotide sequence ID" value="NZ_FOWR01000001.1"/>
</dbReference>
<dbReference type="Gene3D" id="3.30.450.20">
    <property type="entry name" value="PAS domain"/>
    <property type="match status" value="2"/>
</dbReference>
<dbReference type="GeneID" id="35873624"/>
<dbReference type="InterPro" id="IPR004089">
    <property type="entry name" value="MCPsignal_dom"/>
</dbReference>
<dbReference type="GO" id="GO:0004888">
    <property type="term" value="F:transmembrane signaling receptor activity"/>
    <property type="evidence" value="ECO:0007669"/>
    <property type="project" value="TreeGrafter"/>
</dbReference>
<feature type="domain" description="Methyl-accepting transducer" evidence="8">
    <location>
        <begin position="681"/>
        <end position="910"/>
    </location>
</feature>
<keyword evidence="3 5" id="KW-0807">Transducer</keyword>
<dbReference type="STRING" id="1121869.SAMN03084138_00004"/>
<dbReference type="Gene3D" id="1.10.8.500">
    <property type="entry name" value="HAMP domain in histidine kinase"/>
    <property type="match status" value="1"/>
</dbReference>
<dbReference type="InterPro" id="IPR003660">
    <property type="entry name" value="HAMP_dom"/>
</dbReference>
<feature type="domain" description="HAMP" evidence="9">
    <location>
        <begin position="349"/>
        <end position="402"/>
    </location>
</feature>
<dbReference type="PANTHER" id="PTHR43531">
    <property type="entry name" value="PROTEIN ICFG"/>
    <property type="match status" value="1"/>
</dbReference>
<evidence type="ECO:0000256" key="7">
    <source>
        <dbReference type="SAM" id="Phobius"/>
    </source>
</evidence>
<comment type="similarity">
    <text evidence="4">Belongs to the methyl-accepting chemotaxis (MCP) protein family.</text>
</comment>
<dbReference type="InterPro" id="IPR000014">
    <property type="entry name" value="PAS"/>
</dbReference>
<keyword evidence="2" id="KW-0488">Methylation</keyword>
<dbReference type="EMBL" id="FOWR01000001">
    <property type="protein sequence ID" value="SFO68540.1"/>
    <property type="molecule type" value="Genomic_DNA"/>
</dbReference>
<keyword evidence="7" id="KW-0812">Transmembrane</keyword>
<dbReference type="SMART" id="SM00283">
    <property type="entry name" value="MA"/>
    <property type="match status" value="1"/>
</dbReference>
<evidence type="ECO:0000256" key="6">
    <source>
        <dbReference type="SAM" id="MobiDB-lite"/>
    </source>
</evidence>
<evidence type="ECO:0000313" key="11">
    <source>
        <dbReference type="Proteomes" id="UP000182692"/>
    </source>
</evidence>
<evidence type="ECO:0000259" key="9">
    <source>
        <dbReference type="PROSITE" id="PS50885"/>
    </source>
</evidence>
<evidence type="ECO:0000256" key="3">
    <source>
        <dbReference type="ARBA" id="ARBA00023224"/>
    </source>
</evidence>
<dbReference type="GO" id="GO:0007165">
    <property type="term" value="P:signal transduction"/>
    <property type="evidence" value="ECO:0007669"/>
    <property type="project" value="UniProtKB-KW"/>
</dbReference>
<comment type="subcellular location">
    <subcellularLocation>
        <location evidence="1">Membrane</location>
    </subcellularLocation>
</comment>
<dbReference type="PROSITE" id="PS50885">
    <property type="entry name" value="HAMP"/>
    <property type="match status" value="3"/>
</dbReference>